<gene>
    <name evidence="3" type="ORF">OMK_01678</name>
</gene>
<accession>S0KL36</accession>
<dbReference type="InterPro" id="IPR035569">
    <property type="entry name" value="Antitoxin_epsilon/PezA_dom_sf"/>
</dbReference>
<comment type="caution">
    <text evidence="3">The sequence shown here is derived from an EMBL/GenBank/DDBJ whole genome shotgun (WGS) entry which is preliminary data.</text>
</comment>
<dbReference type="Proteomes" id="UP000014127">
    <property type="component" value="Unassembled WGS sequence"/>
</dbReference>
<reference evidence="3 4" key="1">
    <citation type="submission" date="2013-03" db="EMBL/GenBank/DDBJ databases">
        <title>The Genome Sequence of Enterococcus dispar ATCC_51266 (Illumina only assembly).</title>
        <authorList>
            <consortium name="The Broad Institute Genomics Platform"/>
            <consortium name="The Broad Institute Genome Sequencing Center for Infectious Disease"/>
            <person name="Earl A."/>
            <person name="Russ C."/>
            <person name="Gilmore M."/>
            <person name="Surin D."/>
            <person name="Walker B."/>
            <person name="Young S."/>
            <person name="Zeng Q."/>
            <person name="Gargeya S."/>
            <person name="Fitzgerald M."/>
            <person name="Haas B."/>
            <person name="Abouelleil A."/>
            <person name="Allen A.W."/>
            <person name="Alvarado L."/>
            <person name="Arachchi H.M."/>
            <person name="Berlin A.M."/>
            <person name="Chapman S.B."/>
            <person name="Gainer-Dewar J."/>
            <person name="Goldberg J."/>
            <person name="Griggs A."/>
            <person name="Gujja S."/>
            <person name="Hansen M."/>
            <person name="Howarth C."/>
            <person name="Imamovic A."/>
            <person name="Ireland A."/>
            <person name="Larimer J."/>
            <person name="McCowan C."/>
            <person name="Murphy C."/>
            <person name="Pearson M."/>
            <person name="Poon T.W."/>
            <person name="Priest M."/>
            <person name="Roberts A."/>
            <person name="Saif S."/>
            <person name="Shea T."/>
            <person name="Sisk P."/>
            <person name="Sykes S."/>
            <person name="Wortman J."/>
            <person name="Nusbaum C."/>
            <person name="Birren B."/>
        </authorList>
    </citation>
    <scope>NUCLEOTIDE SEQUENCE [LARGE SCALE GENOMIC DNA]</scope>
    <source>
        <strain evidence="3 4">ATCC 51266</strain>
    </source>
</reference>
<dbReference type="GO" id="GO:0009636">
    <property type="term" value="P:response to toxic substance"/>
    <property type="evidence" value="ECO:0007669"/>
    <property type="project" value="InterPro"/>
</dbReference>
<dbReference type="GO" id="GO:0031342">
    <property type="term" value="P:negative regulation of cell killing"/>
    <property type="evidence" value="ECO:0007669"/>
    <property type="project" value="InterPro"/>
</dbReference>
<dbReference type="InterPro" id="IPR015090">
    <property type="entry name" value="Epsilon_PezA_dom"/>
</dbReference>
<proteinExistence type="predicted"/>
<evidence type="ECO:0000259" key="2">
    <source>
        <dbReference type="Pfam" id="PF08998"/>
    </source>
</evidence>
<keyword evidence="4" id="KW-1185">Reference proteome</keyword>
<sequence length="93" mass="11057">MDYKIDYELTAKIEIINEFSYGIYNRLLNYILNNGIDKNGSNLYSAILSTLRRMLSIDLFSYNRGELDKMLIYWKNMNQYINEITDKVKTQPV</sequence>
<organism evidence="3 4">
    <name type="scientific">Enterococcus dispar ATCC 51266</name>
    <dbReference type="NCBI Taxonomy" id="1139219"/>
    <lineage>
        <taxon>Bacteria</taxon>
        <taxon>Bacillati</taxon>
        <taxon>Bacillota</taxon>
        <taxon>Bacilli</taxon>
        <taxon>Lactobacillales</taxon>
        <taxon>Enterococcaceae</taxon>
        <taxon>Enterococcus</taxon>
    </lineage>
</organism>
<dbReference type="SUPFAM" id="SSF81710">
    <property type="entry name" value="Plasmid maintenance system epsilon/zeta, antidote epsilon subunit"/>
    <property type="match status" value="1"/>
</dbReference>
<evidence type="ECO:0000313" key="4">
    <source>
        <dbReference type="Proteomes" id="UP000014127"/>
    </source>
</evidence>
<evidence type="ECO:0000313" key="3">
    <source>
        <dbReference type="EMBL" id="EOT40763.1"/>
    </source>
</evidence>
<dbReference type="EMBL" id="AHYR01000006">
    <property type="protein sequence ID" value="EOT40763.1"/>
    <property type="molecule type" value="Genomic_DNA"/>
</dbReference>
<dbReference type="GO" id="GO:0015643">
    <property type="term" value="F:toxic substance binding"/>
    <property type="evidence" value="ECO:0007669"/>
    <property type="project" value="InterPro"/>
</dbReference>
<dbReference type="RefSeq" id="WP_016172844.1">
    <property type="nucleotide sequence ID" value="NZ_ASWK01000001.1"/>
</dbReference>
<protein>
    <recommendedName>
        <fullName evidence="2">Antitoxin epsilon/PezA domain-containing protein</fullName>
    </recommendedName>
</protein>
<keyword evidence="1" id="KW-1277">Toxin-antitoxin system</keyword>
<feature type="domain" description="Antitoxin epsilon/PezA" evidence="2">
    <location>
        <begin position="6"/>
        <end position="84"/>
    </location>
</feature>
<dbReference type="Pfam" id="PF08998">
    <property type="entry name" value="Epsilon_antitox"/>
    <property type="match status" value="1"/>
</dbReference>
<dbReference type="Gene3D" id="1.10.8.130">
    <property type="match status" value="1"/>
</dbReference>
<dbReference type="HOGENOM" id="CLU_182886_0_0_9"/>
<dbReference type="eggNOG" id="ENOG503319S">
    <property type="taxonomic scope" value="Bacteria"/>
</dbReference>
<evidence type="ECO:0000256" key="1">
    <source>
        <dbReference type="ARBA" id="ARBA00022649"/>
    </source>
</evidence>
<name>S0KL36_9ENTE</name>
<dbReference type="AlphaFoldDB" id="S0KL36"/>